<reference evidence="5 6" key="1">
    <citation type="submission" date="2022-09" db="EMBL/GenBank/DDBJ databases">
        <title>Chelativorans salina sp. nov., a novel slightly halophilic bacterium isolated from a saline lake sediment enrichment.</title>
        <authorList>
            <person name="Gao L."/>
            <person name="Fang B.-Z."/>
            <person name="Li W.-J."/>
        </authorList>
    </citation>
    <scope>NUCLEOTIDE SEQUENCE [LARGE SCALE GENOMIC DNA]</scope>
    <source>
        <strain evidence="5 6">EGI FJ00035</strain>
    </source>
</reference>
<protein>
    <submittedName>
        <fullName evidence="5">ABC transporter ATP-binding protein</fullName>
    </submittedName>
</protein>
<dbReference type="Proteomes" id="UP001320831">
    <property type="component" value="Unassembled WGS sequence"/>
</dbReference>
<dbReference type="NCBIfam" id="TIGR03864">
    <property type="entry name" value="PQQ_ABC_ATP"/>
    <property type="match status" value="1"/>
</dbReference>
<dbReference type="PANTHER" id="PTHR43038">
    <property type="entry name" value="ATP-BINDING CASSETTE, SUB-FAMILY H, MEMBER 1"/>
    <property type="match status" value="1"/>
</dbReference>
<organism evidence="5 6">
    <name type="scientific">Chelativorans salis</name>
    <dbReference type="NCBI Taxonomy" id="2978478"/>
    <lineage>
        <taxon>Bacteria</taxon>
        <taxon>Pseudomonadati</taxon>
        <taxon>Pseudomonadota</taxon>
        <taxon>Alphaproteobacteria</taxon>
        <taxon>Hyphomicrobiales</taxon>
        <taxon>Phyllobacteriaceae</taxon>
        <taxon>Chelativorans</taxon>
    </lineage>
</organism>
<feature type="domain" description="ABC transporter" evidence="4">
    <location>
        <begin position="24"/>
        <end position="254"/>
    </location>
</feature>
<dbReference type="EMBL" id="JAOCZP010000001">
    <property type="protein sequence ID" value="MCT7374286.1"/>
    <property type="molecule type" value="Genomic_DNA"/>
</dbReference>
<keyword evidence="2" id="KW-0547">Nucleotide-binding</keyword>
<dbReference type="InterPro" id="IPR003593">
    <property type="entry name" value="AAA+_ATPase"/>
</dbReference>
<name>A0ABT2LIA5_9HYPH</name>
<dbReference type="SUPFAM" id="SSF52540">
    <property type="entry name" value="P-loop containing nucleoside triphosphate hydrolases"/>
    <property type="match status" value="1"/>
</dbReference>
<evidence type="ECO:0000313" key="5">
    <source>
        <dbReference type="EMBL" id="MCT7374286.1"/>
    </source>
</evidence>
<keyword evidence="3 5" id="KW-0067">ATP-binding</keyword>
<evidence type="ECO:0000259" key="4">
    <source>
        <dbReference type="PROSITE" id="PS50893"/>
    </source>
</evidence>
<evidence type="ECO:0000256" key="2">
    <source>
        <dbReference type="ARBA" id="ARBA00022741"/>
    </source>
</evidence>
<accession>A0ABT2LIA5</accession>
<dbReference type="PROSITE" id="PS50893">
    <property type="entry name" value="ABC_TRANSPORTER_2"/>
    <property type="match status" value="1"/>
</dbReference>
<dbReference type="PANTHER" id="PTHR43038:SF3">
    <property type="entry name" value="ABC TRANSPORTER G FAMILY MEMBER 20 ISOFORM X1"/>
    <property type="match status" value="1"/>
</dbReference>
<comment type="caution">
    <text evidence="5">The sequence shown here is derived from an EMBL/GenBank/DDBJ whole genome shotgun (WGS) entry which is preliminary data.</text>
</comment>
<dbReference type="GO" id="GO:0005524">
    <property type="term" value="F:ATP binding"/>
    <property type="evidence" value="ECO:0007669"/>
    <property type="project" value="UniProtKB-KW"/>
</dbReference>
<proteinExistence type="inferred from homology"/>
<dbReference type="PROSITE" id="PS00211">
    <property type="entry name" value="ABC_TRANSPORTER_1"/>
    <property type="match status" value="1"/>
</dbReference>
<evidence type="ECO:0000313" key="6">
    <source>
        <dbReference type="Proteomes" id="UP001320831"/>
    </source>
</evidence>
<dbReference type="InterPro" id="IPR022467">
    <property type="entry name" value="ABC_transprt_ATP-bd_su_PQQ"/>
</dbReference>
<comment type="similarity">
    <text evidence="1">Belongs to the ABC transporter superfamily.</text>
</comment>
<evidence type="ECO:0000256" key="3">
    <source>
        <dbReference type="ARBA" id="ARBA00022840"/>
    </source>
</evidence>
<evidence type="ECO:0000256" key="1">
    <source>
        <dbReference type="ARBA" id="ARBA00005417"/>
    </source>
</evidence>
<dbReference type="SMART" id="SM00382">
    <property type="entry name" value="AAA"/>
    <property type="match status" value="1"/>
</dbReference>
<dbReference type="InterPro" id="IPR003439">
    <property type="entry name" value="ABC_transporter-like_ATP-bd"/>
</dbReference>
<dbReference type="Gene3D" id="3.40.50.300">
    <property type="entry name" value="P-loop containing nucleotide triphosphate hydrolases"/>
    <property type="match status" value="1"/>
</dbReference>
<dbReference type="Pfam" id="PF00005">
    <property type="entry name" value="ABC_tran"/>
    <property type="match status" value="1"/>
</dbReference>
<dbReference type="RefSeq" id="WP_260900662.1">
    <property type="nucleotide sequence ID" value="NZ_JAOCZP010000001.1"/>
</dbReference>
<dbReference type="InterPro" id="IPR017871">
    <property type="entry name" value="ABC_transporter-like_CS"/>
</dbReference>
<keyword evidence="6" id="KW-1185">Reference proteome</keyword>
<dbReference type="InterPro" id="IPR027417">
    <property type="entry name" value="P-loop_NTPase"/>
</dbReference>
<gene>
    <name evidence="5" type="ORF">N5A92_04465</name>
</gene>
<sequence length="266" mass="29016">MEAKSGREDTAPGPTAYDRAQQPLVVEDLSYAYGKRQALSENSFSLTPGRVTALLGPNGAGKTTLFSLITGLFDSRRGEIEIAGHKLRSNRSKALSQLGIVFQAQTLDLDLTVDQNLRYFAALRGLSRTAARERIAVLLNQIDLAGHARTKVRNLSGGERRRVEVARALIDQPAVLLLDEPSTGLDIATRRWLIEHLHYLAKEEGICVFLATHLVDEVAPEDDLIVLNKGIIVARGKVDDVVRSAGAATLDEAFTRLTIAPEEQSP</sequence>